<dbReference type="EC" id="3.-.-.-" evidence="4"/>
<dbReference type="CDD" id="cd10918">
    <property type="entry name" value="CE4_NodB_like_5s_6s"/>
    <property type="match status" value="1"/>
</dbReference>
<proteinExistence type="predicted"/>
<accession>A0ABW4XL45</accession>
<comment type="subcellular location">
    <subcellularLocation>
        <location evidence="1">Secreted</location>
    </subcellularLocation>
</comment>
<dbReference type="Pfam" id="PF01522">
    <property type="entry name" value="Polysacc_deac_1"/>
    <property type="match status" value="2"/>
</dbReference>
<dbReference type="SUPFAM" id="SSF88713">
    <property type="entry name" value="Glycoside hydrolase/deacetylase"/>
    <property type="match status" value="1"/>
</dbReference>
<keyword evidence="4" id="KW-0378">Hydrolase</keyword>
<feature type="domain" description="NodB homology" evidence="3">
    <location>
        <begin position="87"/>
        <end position="350"/>
    </location>
</feature>
<dbReference type="PANTHER" id="PTHR34216:SF3">
    <property type="entry name" value="POLY-BETA-1,6-N-ACETYL-D-GLUCOSAMINE N-DEACETYLASE"/>
    <property type="match status" value="1"/>
</dbReference>
<organism evidence="4 5">
    <name type="scientific">Corallincola platygyrae</name>
    <dbReference type="NCBI Taxonomy" id="1193278"/>
    <lineage>
        <taxon>Bacteria</taxon>
        <taxon>Pseudomonadati</taxon>
        <taxon>Pseudomonadota</taxon>
        <taxon>Gammaproteobacteria</taxon>
        <taxon>Alteromonadales</taxon>
        <taxon>Psychromonadaceae</taxon>
        <taxon>Corallincola</taxon>
    </lineage>
</organism>
<evidence type="ECO:0000313" key="4">
    <source>
        <dbReference type="EMBL" id="MFD2095975.1"/>
    </source>
</evidence>
<dbReference type="RefSeq" id="WP_345340860.1">
    <property type="nucleotide sequence ID" value="NZ_BAABLI010000017.1"/>
</dbReference>
<sequence length="350" mass="39774">MVRQLKKSKSSLVRMLSAMGGYRVARWLVRHRPRILMYHRFCAEPKRGYMDVAALRSQLAQLKKEFNVVPLADVAKALNEGKALPEHAIVLTVDDGYRDFYRYAFPEFKAANVPVSFFVTSGFVDGKTWLWPDMLSDLLEHVSPATAQWPESTPEHLTQELSRCTEKRSAWHHLNRFLMPMDLAAKFQWLQQAAAMNGHEINEHAPPHYEAVSWQELKEMADSGVVDVGAHTVMHPTLSGISLPQAIEEVKQSKARLEQQLGIEVKHFCYPNGQPEDFTPQVASAVADAGFDCAVAAHCYYVTFHDTFALPRFSVTTNPFQFNKIVYGVQWLSKRLTQSGQLKRIKELQS</sequence>
<dbReference type="PROSITE" id="PS51677">
    <property type="entry name" value="NODB"/>
    <property type="match status" value="1"/>
</dbReference>
<evidence type="ECO:0000259" key="3">
    <source>
        <dbReference type="PROSITE" id="PS51677"/>
    </source>
</evidence>
<keyword evidence="5" id="KW-1185">Reference proteome</keyword>
<name>A0ABW4XL45_9GAMM</name>
<evidence type="ECO:0000256" key="2">
    <source>
        <dbReference type="ARBA" id="ARBA00022729"/>
    </source>
</evidence>
<reference evidence="5" key="1">
    <citation type="journal article" date="2019" name="Int. J. Syst. Evol. Microbiol.">
        <title>The Global Catalogue of Microorganisms (GCM) 10K type strain sequencing project: providing services to taxonomists for standard genome sequencing and annotation.</title>
        <authorList>
            <consortium name="The Broad Institute Genomics Platform"/>
            <consortium name="The Broad Institute Genome Sequencing Center for Infectious Disease"/>
            <person name="Wu L."/>
            <person name="Ma J."/>
        </authorList>
    </citation>
    <scope>NUCLEOTIDE SEQUENCE [LARGE SCALE GENOMIC DNA]</scope>
    <source>
        <strain evidence="5">CGMCC 1.10992</strain>
    </source>
</reference>
<evidence type="ECO:0000313" key="5">
    <source>
        <dbReference type="Proteomes" id="UP001597380"/>
    </source>
</evidence>
<protein>
    <submittedName>
        <fullName evidence="4">Polysaccharide deacetylase family protein</fullName>
        <ecNumber evidence="4">3.-.-.-</ecNumber>
    </submittedName>
</protein>
<dbReference type="Proteomes" id="UP001597380">
    <property type="component" value="Unassembled WGS sequence"/>
</dbReference>
<gene>
    <name evidence="4" type="ORF">ACFSJ3_08270</name>
</gene>
<dbReference type="GO" id="GO:0016787">
    <property type="term" value="F:hydrolase activity"/>
    <property type="evidence" value="ECO:0007669"/>
    <property type="project" value="UniProtKB-KW"/>
</dbReference>
<dbReference type="InterPro" id="IPR002509">
    <property type="entry name" value="NODB_dom"/>
</dbReference>
<comment type="caution">
    <text evidence="4">The sequence shown here is derived from an EMBL/GenBank/DDBJ whole genome shotgun (WGS) entry which is preliminary data.</text>
</comment>
<dbReference type="InterPro" id="IPR051398">
    <property type="entry name" value="Polysacch_Deacetylase"/>
</dbReference>
<dbReference type="EMBL" id="JBHUHT010000011">
    <property type="protein sequence ID" value="MFD2095975.1"/>
    <property type="molecule type" value="Genomic_DNA"/>
</dbReference>
<keyword evidence="2" id="KW-0732">Signal</keyword>
<evidence type="ECO:0000256" key="1">
    <source>
        <dbReference type="ARBA" id="ARBA00004613"/>
    </source>
</evidence>
<dbReference type="InterPro" id="IPR011330">
    <property type="entry name" value="Glyco_hydro/deAcase_b/a-brl"/>
</dbReference>
<dbReference type="Gene3D" id="3.20.20.370">
    <property type="entry name" value="Glycoside hydrolase/deacetylase"/>
    <property type="match status" value="1"/>
</dbReference>
<dbReference type="PANTHER" id="PTHR34216">
    <property type="match status" value="1"/>
</dbReference>